<evidence type="ECO:0000313" key="1">
    <source>
        <dbReference type="EMBL" id="MBB4641823.1"/>
    </source>
</evidence>
<organism evidence="1 2">
    <name type="scientific">Rhizorhapis suberifaciens</name>
    <name type="common">corky root of lettuce</name>
    <dbReference type="NCBI Taxonomy" id="13656"/>
    <lineage>
        <taxon>Bacteria</taxon>
        <taxon>Pseudomonadati</taxon>
        <taxon>Pseudomonadota</taxon>
        <taxon>Alphaproteobacteria</taxon>
        <taxon>Sphingomonadales</taxon>
        <taxon>Sphingomonadaceae</taxon>
        <taxon>Rhizorhapis</taxon>
    </lineage>
</organism>
<protein>
    <submittedName>
        <fullName evidence="1">Uncharacterized protein</fullName>
    </submittedName>
</protein>
<dbReference type="Proteomes" id="UP000575068">
    <property type="component" value="Unassembled WGS sequence"/>
</dbReference>
<sequence>MTAVAAGRFYRDILVGLAHWRGRSDGIGALNRLFVVAGESGGEGDEEEEGEEKR</sequence>
<comment type="caution">
    <text evidence="1">The sequence shown here is derived from an EMBL/GenBank/DDBJ whole genome shotgun (WGS) entry which is preliminary data.</text>
</comment>
<gene>
    <name evidence="1" type="ORF">HNQ99_002136</name>
</gene>
<name>A0A840HV33_9SPHN</name>
<dbReference type="AlphaFoldDB" id="A0A840HV33"/>
<accession>A0A840HV33</accession>
<dbReference type="EMBL" id="JACHOV010000007">
    <property type="protein sequence ID" value="MBB4641823.1"/>
    <property type="molecule type" value="Genomic_DNA"/>
</dbReference>
<keyword evidence="2" id="KW-1185">Reference proteome</keyword>
<evidence type="ECO:0000313" key="2">
    <source>
        <dbReference type="Proteomes" id="UP000575068"/>
    </source>
</evidence>
<proteinExistence type="predicted"/>
<reference evidence="1 2" key="1">
    <citation type="submission" date="2020-08" db="EMBL/GenBank/DDBJ databases">
        <title>Genomic Encyclopedia of Type Strains, Phase IV (KMG-IV): sequencing the most valuable type-strain genomes for metagenomic binning, comparative biology and taxonomic classification.</title>
        <authorList>
            <person name="Goeker M."/>
        </authorList>
    </citation>
    <scope>NUCLEOTIDE SEQUENCE [LARGE SCALE GENOMIC DNA]</scope>
    <source>
        <strain evidence="1 2">DSM 7465</strain>
    </source>
</reference>